<evidence type="ECO:0000256" key="6">
    <source>
        <dbReference type="ARBA" id="ARBA00023004"/>
    </source>
</evidence>
<dbReference type="GO" id="GO:0020037">
    <property type="term" value="F:heme binding"/>
    <property type="evidence" value="ECO:0007669"/>
    <property type="project" value="InterPro"/>
</dbReference>
<evidence type="ECO:0000256" key="7">
    <source>
        <dbReference type="ARBA" id="ARBA00023014"/>
    </source>
</evidence>
<dbReference type="InterPro" id="IPR051329">
    <property type="entry name" value="NIR_SIR_4Fe-4S"/>
</dbReference>
<dbReference type="InterPro" id="IPR006067">
    <property type="entry name" value="NO2/SO3_Rdtase_4Fe4S_dom"/>
</dbReference>
<proteinExistence type="inferred from homology"/>
<comment type="similarity">
    <text evidence="1">Belongs to the nitrite and sulfite reductase 4Fe-4S domain family.</text>
</comment>
<dbReference type="EMBL" id="FCNY02000009">
    <property type="protein sequence ID" value="SAL47152.1"/>
    <property type="molecule type" value="Genomic_DNA"/>
</dbReference>
<evidence type="ECO:0000313" key="10">
    <source>
        <dbReference type="EMBL" id="SAL47152.1"/>
    </source>
</evidence>
<organism evidence="10 11">
    <name type="scientific">Caballeronia cordobensis</name>
    <name type="common">Burkholderia cordobensis</name>
    <dbReference type="NCBI Taxonomy" id="1353886"/>
    <lineage>
        <taxon>Bacteria</taxon>
        <taxon>Pseudomonadati</taxon>
        <taxon>Pseudomonadota</taxon>
        <taxon>Betaproteobacteria</taxon>
        <taxon>Burkholderiales</taxon>
        <taxon>Burkholderiaceae</taxon>
        <taxon>Caballeronia</taxon>
    </lineage>
</organism>
<evidence type="ECO:0000259" key="8">
    <source>
        <dbReference type="Pfam" id="PF01077"/>
    </source>
</evidence>
<evidence type="ECO:0000256" key="4">
    <source>
        <dbReference type="ARBA" id="ARBA00022723"/>
    </source>
</evidence>
<dbReference type="Gene3D" id="3.90.480.10">
    <property type="entry name" value="Sulfite Reductase Hemoprotein,Domain 2"/>
    <property type="match status" value="1"/>
</dbReference>
<dbReference type="InterPro" id="IPR005117">
    <property type="entry name" value="NiRdtase/SiRdtase_haem-b_fer"/>
</dbReference>
<dbReference type="GO" id="GO:0016491">
    <property type="term" value="F:oxidoreductase activity"/>
    <property type="evidence" value="ECO:0007669"/>
    <property type="project" value="UniProtKB-KW"/>
</dbReference>
<dbReference type="InterPro" id="IPR045854">
    <property type="entry name" value="NO2/SO3_Rdtase_4Fe4S_sf"/>
</dbReference>
<keyword evidence="11" id="KW-1185">Reference proteome</keyword>
<keyword evidence="5" id="KW-0560">Oxidoreductase</keyword>
<gene>
    <name evidence="10" type="ORF">AWB70_03724</name>
</gene>
<evidence type="ECO:0000256" key="1">
    <source>
        <dbReference type="ARBA" id="ARBA00010429"/>
    </source>
</evidence>
<evidence type="ECO:0000256" key="3">
    <source>
        <dbReference type="ARBA" id="ARBA00022617"/>
    </source>
</evidence>
<protein>
    <submittedName>
        <fullName evidence="10">Nitrite/sulfite reductase hemoprotein beta subunit</fullName>
    </submittedName>
</protein>
<dbReference type="PANTHER" id="PTHR32439:SF0">
    <property type="entry name" value="FERREDOXIN--NITRITE REDUCTASE, CHLOROPLASTIC"/>
    <property type="match status" value="1"/>
</dbReference>
<sequence>MYRYTEFDKSFVKSRAAQFRDQLERWQDGRLSEDAFRPLRLQNGWYVQRHAPMLRVAVPYGELSSAQLRVLGRIAREYDDPDPEVYRVASEAQAKLGTARLPSHCAHFTTRTNVQFNWIPLNKSADVMDLLASVDMHGIQTSGNCIRNISCDERAGVAPDEVADPRPFAEIMRQWTTLHPEFAFLPRKFKIAITGASEDRAATAWHDVGLQLVRDERGELGFRVSAGGGMGRTPVIATPMREFLPCPHIMNYIEAIVRVYNRYGRPR</sequence>
<dbReference type="SUPFAM" id="SSF56014">
    <property type="entry name" value="Nitrite and sulphite reductase 4Fe-4S domain-like"/>
    <property type="match status" value="1"/>
</dbReference>
<evidence type="ECO:0000256" key="5">
    <source>
        <dbReference type="ARBA" id="ARBA00023002"/>
    </source>
</evidence>
<evidence type="ECO:0000259" key="9">
    <source>
        <dbReference type="Pfam" id="PF03460"/>
    </source>
</evidence>
<keyword evidence="6" id="KW-0408">Iron</keyword>
<feature type="domain" description="Nitrite/Sulfite reductase ferredoxin-like" evidence="9">
    <location>
        <begin position="53"/>
        <end position="80"/>
    </location>
</feature>
<evidence type="ECO:0000256" key="2">
    <source>
        <dbReference type="ARBA" id="ARBA00022485"/>
    </source>
</evidence>
<keyword evidence="3" id="KW-0349">Heme</keyword>
<dbReference type="GO" id="GO:0051539">
    <property type="term" value="F:4 iron, 4 sulfur cluster binding"/>
    <property type="evidence" value="ECO:0007669"/>
    <property type="project" value="UniProtKB-KW"/>
</dbReference>
<dbReference type="Proteomes" id="UP000054740">
    <property type="component" value="Unassembled WGS sequence"/>
</dbReference>
<feature type="domain" description="Nitrite/sulphite reductase 4Fe-4S" evidence="8">
    <location>
        <begin position="142"/>
        <end position="265"/>
    </location>
</feature>
<dbReference type="InterPro" id="IPR036136">
    <property type="entry name" value="Nit/Sulf_reduc_fer-like_dom_sf"/>
</dbReference>
<keyword evidence="2" id="KW-0004">4Fe-4S</keyword>
<dbReference type="GO" id="GO:0046872">
    <property type="term" value="F:metal ion binding"/>
    <property type="evidence" value="ECO:0007669"/>
    <property type="project" value="UniProtKB-KW"/>
</dbReference>
<keyword evidence="7" id="KW-0411">Iron-sulfur</keyword>
<evidence type="ECO:0000313" key="11">
    <source>
        <dbReference type="Proteomes" id="UP000054740"/>
    </source>
</evidence>
<reference evidence="11" key="1">
    <citation type="submission" date="2016-01" db="EMBL/GenBank/DDBJ databases">
        <authorList>
            <person name="Peeters C."/>
        </authorList>
    </citation>
    <scope>NUCLEOTIDE SEQUENCE [LARGE SCALE GENOMIC DNA]</scope>
</reference>
<dbReference type="AlphaFoldDB" id="A0A158HRY3"/>
<dbReference type="Pfam" id="PF03460">
    <property type="entry name" value="NIR_SIR_ferr"/>
    <property type="match status" value="1"/>
</dbReference>
<name>A0A158HRY3_CABCO</name>
<accession>A0A158HRY3</accession>
<dbReference type="Gene3D" id="3.30.413.10">
    <property type="entry name" value="Sulfite Reductase Hemoprotein, domain 1"/>
    <property type="match status" value="1"/>
</dbReference>
<dbReference type="SUPFAM" id="SSF55124">
    <property type="entry name" value="Nitrite/Sulfite reductase N-terminal domain-like"/>
    <property type="match status" value="1"/>
</dbReference>
<dbReference type="Pfam" id="PF01077">
    <property type="entry name" value="NIR_SIR"/>
    <property type="match status" value="1"/>
</dbReference>
<keyword evidence="4" id="KW-0479">Metal-binding</keyword>
<dbReference type="PANTHER" id="PTHR32439">
    <property type="entry name" value="FERREDOXIN--NITRITE REDUCTASE, CHLOROPLASTIC"/>
    <property type="match status" value="1"/>
</dbReference>